<dbReference type="InterPro" id="IPR050406">
    <property type="entry name" value="FGGY_Carb_Kinase"/>
</dbReference>
<dbReference type="InterPro" id="IPR018485">
    <property type="entry name" value="FGGY_C"/>
</dbReference>
<dbReference type="GO" id="GO:0004856">
    <property type="term" value="F:D-xylulokinase activity"/>
    <property type="evidence" value="ECO:0007669"/>
    <property type="project" value="UniProtKB-UniRule"/>
</dbReference>
<dbReference type="GO" id="GO:0042732">
    <property type="term" value="P:D-xylose metabolic process"/>
    <property type="evidence" value="ECO:0007669"/>
    <property type="project" value="UniProtKB-KW"/>
</dbReference>
<feature type="domain" description="Carbohydrate kinase FGGY N-terminal" evidence="8">
    <location>
        <begin position="4"/>
        <end position="247"/>
    </location>
</feature>
<organism evidence="10 11">
    <name type="scientific">Anaerobium acetethylicum</name>
    <dbReference type="NCBI Taxonomy" id="1619234"/>
    <lineage>
        <taxon>Bacteria</taxon>
        <taxon>Bacillati</taxon>
        <taxon>Bacillota</taxon>
        <taxon>Clostridia</taxon>
        <taxon>Lachnospirales</taxon>
        <taxon>Lachnospiraceae</taxon>
        <taxon>Anaerobium</taxon>
    </lineage>
</organism>
<evidence type="ECO:0000259" key="8">
    <source>
        <dbReference type="Pfam" id="PF00370"/>
    </source>
</evidence>
<evidence type="ECO:0000256" key="6">
    <source>
        <dbReference type="HAMAP-Rule" id="MF_02220"/>
    </source>
</evidence>
<dbReference type="GO" id="GO:0005998">
    <property type="term" value="P:xylulose catabolic process"/>
    <property type="evidence" value="ECO:0007669"/>
    <property type="project" value="UniProtKB-UniRule"/>
</dbReference>
<evidence type="ECO:0000313" key="10">
    <source>
        <dbReference type="EMBL" id="SCP99291.1"/>
    </source>
</evidence>
<dbReference type="Pfam" id="PF00370">
    <property type="entry name" value="FGGY_N"/>
    <property type="match status" value="1"/>
</dbReference>
<evidence type="ECO:0000256" key="1">
    <source>
        <dbReference type="ARBA" id="ARBA00009156"/>
    </source>
</evidence>
<keyword evidence="3 6" id="KW-0547">Nucleotide-binding</keyword>
<feature type="binding site" evidence="6">
    <location>
        <begin position="81"/>
        <end position="82"/>
    </location>
    <ligand>
        <name>substrate</name>
    </ligand>
</feature>
<feature type="domain" description="Carbohydrate kinase FGGY C-terminal" evidence="9">
    <location>
        <begin position="258"/>
        <end position="442"/>
    </location>
</feature>
<dbReference type="Gene3D" id="3.30.420.40">
    <property type="match status" value="2"/>
</dbReference>
<feature type="active site" description="Proton acceptor" evidence="6">
    <location>
        <position position="240"/>
    </location>
</feature>
<accession>A0A1D3TY13</accession>
<keyword evidence="6 7" id="KW-0859">Xylose metabolism</keyword>
<keyword evidence="4 6" id="KW-0418">Kinase</keyword>
<dbReference type="Pfam" id="PF02782">
    <property type="entry name" value="FGGY_C"/>
    <property type="match status" value="1"/>
</dbReference>
<dbReference type="EC" id="2.7.1.17" evidence="6 7"/>
<dbReference type="SUPFAM" id="SSF53067">
    <property type="entry name" value="Actin-like ATPase domain"/>
    <property type="match status" value="2"/>
</dbReference>
<dbReference type="PIRSF" id="PIRSF000538">
    <property type="entry name" value="GlpK"/>
    <property type="match status" value="1"/>
</dbReference>
<dbReference type="STRING" id="1619234.SAMN05421730_10372"/>
<keyword evidence="6 7" id="KW-0119">Carbohydrate metabolism</keyword>
<keyword evidence="5 6" id="KW-0067">ATP-binding</keyword>
<keyword evidence="11" id="KW-1185">Reference proteome</keyword>
<evidence type="ECO:0000256" key="7">
    <source>
        <dbReference type="RuleBase" id="RU364073"/>
    </source>
</evidence>
<evidence type="ECO:0000259" key="9">
    <source>
        <dbReference type="Pfam" id="PF02782"/>
    </source>
</evidence>
<name>A0A1D3TY13_9FIRM</name>
<sequence>MATILGIDIGTSSAKAMLLDIEKGVIDTVSEGYEVSIPEPDRAEQDPQIWWDAVVNILGNLRNKHSAEFSQIKSIGFSGQMHGLVPLDSEGNPVRPAILWLDQRAEAELEEINKTLSEKQIADILHNRVFNGFALSSLLWMKNNEPDNFNKIAYVMQPKDYIRYKITGEIGAEVSDASATLLFDVRKRRWAEELVRELGIPASIFPKCLESADIAGYVTEEAAEITGLAKGIPAVYGAGDQQAQSIGNGAVREGLVICNIGTGGQISTYSEKDIYDSEMRTHTFCHCINKAYTIFGAILCGGMSLKWLKNNILHVDSFEEISRQAAEIEPGSGNLLFLPYLSGERTPHMNPHAKGVFFGLQLGHDSRYMSRAVMEGVTFALKDSLEIIESMGITSERVLASGGAAVSEVWLQIQADIFDKEVQVCKVKEQACLGACILGGVGAGYFKSIEDACSRFVEFEEKVYKPIRKNVEIYQEHYTTFKMLYEKTKEFMH</sequence>
<gene>
    <name evidence="6 7" type="primary">xylB</name>
    <name evidence="10" type="ORF">SAMN05421730_10372</name>
</gene>
<dbReference type="CDD" id="cd07808">
    <property type="entry name" value="ASKHA_NBD_FGGY_EcXK-like"/>
    <property type="match status" value="1"/>
</dbReference>
<dbReference type="InterPro" id="IPR018484">
    <property type="entry name" value="FGGY_N"/>
</dbReference>
<proteinExistence type="inferred from homology"/>
<keyword evidence="2 6" id="KW-0808">Transferase</keyword>
<evidence type="ECO:0000256" key="3">
    <source>
        <dbReference type="ARBA" id="ARBA00022741"/>
    </source>
</evidence>
<dbReference type="InterPro" id="IPR006000">
    <property type="entry name" value="Xylulokinase"/>
</dbReference>
<dbReference type="HAMAP" id="MF_02220">
    <property type="entry name" value="XylB"/>
    <property type="match status" value="1"/>
</dbReference>
<evidence type="ECO:0000256" key="5">
    <source>
        <dbReference type="ARBA" id="ARBA00022840"/>
    </source>
</evidence>
<evidence type="ECO:0000256" key="4">
    <source>
        <dbReference type="ARBA" id="ARBA00022777"/>
    </source>
</evidence>
<dbReference type="AlphaFoldDB" id="A0A1D3TY13"/>
<comment type="similarity">
    <text evidence="1 6 7">Belongs to the FGGY kinase family.</text>
</comment>
<comment type="catalytic activity">
    <reaction evidence="6 7">
        <text>D-xylulose + ATP = D-xylulose 5-phosphate + ADP + H(+)</text>
        <dbReference type="Rhea" id="RHEA:10964"/>
        <dbReference type="ChEBI" id="CHEBI:15378"/>
        <dbReference type="ChEBI" id="CHEBI:17140"/>
        <dbReference type="ChEBI" id="CHEBI:30616"/>
        <dbReference type="ChEBI" id="CHEBI:57737"/>
        <dbReference type="ChEBI" id="CHEBI:456216"/>
        <dbReference type="EC" id="2.7.1.17"/>
    </reaction>
</comment>
<dbReference type="PANTHER" id="PTHR43095:SF5">
    <property type="entry name" value="XYLULOSE KINASE"/>
    <property type="match status" value="1"/>
</dbReference>
<evidence type="ECO:0000313" key="11">
    <source>
        <dbReference type="Proteomes" id="UP000199315"/>
    </source>
</evidence>
<reference evidence="10 11" key="1">
    <citation type="submission" date="2016-09" db="EMBL/GenBank/DDBJ databases">
        <authorList>
            <person name="Capua I."/>
            <person name="De Benedictis P."/>
            <person name="Joannis T."/>
            <person name="Lombin L.H."/>
            <person name="Cattoli G."/>
        </authorList>
    </citation>
    <scope>NUCLEOTIDE SEQUENCE [LARGE SCALE GENOMIC DNA]</scope>
    <source>
        <strain evidence="10 11">GluBS11</strain>
    </source>
</reference>
<dbReference type="NCBIfam" id="TIGR01312">
    <property type="entry name" value="XylB"/>
    <property type="match status" value="1"/>
</dbReference>
<dbReference type="InterPro" id="IPR043129">
    <property type="entry name" value="ATPase_NBD"/>
</dbReference>
<dbReference type="RefSeq" id="WP_091236632.1">
    <property type="nucleotide sequence ID" value="NZ_FMKA01000037.1"/>
</dbReference>
<comment type="function">
    <text evidence="6">Catalyzes the phosphorylation of D-xylulose to D-xylulose 5-phosphate.</text>
</comment>
<dbReference type="InterPro" id="IPR000577">
    <property type="entry name" value="Carb_kinase_FGGY"/>
</dbReference>
<dbReference type="Proteomes" id="UP000199315">
    <property type="component" value="Unassembled WGS sequence"/>
</dbReference>
<dbReference type="OrthoDB" id="9805576at2"/>
<dbReference type="PANTHER" id="PTHR43095">
    <property type="entry name" value="SUGAR KINASE"/>
    <property type="match status" value="1"/>
</dbReference>
<feature type="site" description="Important for activity" evidence="6">
    <location>
        <position position="8"/>
    </location>
</feature>
<protein>
    <recommendedName>
        <fullName evidence="6 7">Xylulose kinase</fullName>
        <shortName evidence="6 7">Xylulokinase</shortName>
        <ecNumber evidence="6 7">2.7.1.17</ecNumber>
    </recommendedName>
</protein>
<dbReference type="EMBL" id="FMKA01000037">
    <property type="protein sequence ID" value="SCP99291.1"/>
    <property type="molecule type" value="Genomic_DNA"/>
</dbReference>
<evidence type="ECO:0000256" key="2">
    <source>
        <dbReference type="ARBA" id="ARBA00022679"/>
    </source>
</evidence>
<dbReference type="GO" id="GO:0005524">
    <property type="term" value="F:ATP binding"/>
    <property type="evidence" value="ECO:0007669"/>
    <property type="project" value="UniProtKB-UniRule"/>
</dbReference>